<gene>
    <name evidence="5" type="ORF">C2845_PM14G03380</name>
</gene>
<protein>
    <submittedName>
        <fullName evidence="5">Monoculm1B</fullName>
    </submittedName>
</protein>
<sequence length="184" mass="19907">MARADWEAAWRDPGAAGQVGRHAHISGTATRPAGRVSPRPREEKRLLLRAPGAVGDSLVHLTANQAILDVAANSGVRHLQIVDLDATHGVQWPPLLQAIADHADPDLGPPEVRITSTGPDRDMLLRTGNRLRAFAGSFNLPFRFHPLLLPYTTQPAADPATELELQPDETLAVNCVLFARSRCS</sequence>
<dbReference type="Pfam" id="PF03514">
    <property type="entry name" value="GRAS"/>
    <property type="match status" value="1"/>
</dbReference>
<feature type="region of interest" description="Disordered" evidence="4">
    <location>
        <begin position="1"/>
        <end position="41"/>
    </location>
</feature>
<organism evidence="5 6">
    <name type="scientific">Panicum miliaceum</name>
    <name type="common">Proso millet</name>
    <name type="synonym">Broomcorn millet</name>
    <dbReference type="NCBI Taxonomy" id="4540"/>
    <lineage>
        <taxon>Eukaryota</taxon>
        <taxon>Viridiplantae</taxon>
        <taxon>Streptophyta</taxon>
        <taxon>Embryophyta</taxon>
        <taxon>Tracheophyta</taxon>
        <taxon>Spermatophyta</taxon>
        <taxon>Magnoliopsida</taxon>
        <taxon>Liliopsida</taxon>
        <taxon>Poales</taxon>
        <taxon>Poaceae</taxon>
        <taxon>PACMAD clade</taxon>
        <taxon>Panicoideae</taxon>
        <taxon>Panicodae</taxon>
        <taxon>Paniceae</taxon>
        <taxon>Panicinae</taxon>
        <taxon>Panicum</taxon>
        <taxon>Panicum sect. Panicum</taxon>
    </lineage>
</organism>
<dbReference type="Proteomes" id="UP000275267">
    <property type="component" value="Unassembled WGS sequence"/>
</dbReference>
<name>A0A3L6PS03_PANMI</name>
<dbReference type="STRING" id="4540.A0A3L6PS03"/>
<evidence type="ECO:0000313" key="6">
    <source>
        <dbReference type="Proteomes" id="UP000275267"/>
    </source>
</evidence>
<dbReference type="AlphaFoldDB" id="A0A3L6PS03"/>
<dbReference type="OrthoDB" id="1882904at2759"/>
<evidence type="ECO:0000256" key="4">
    <source>
        <dbReference type="SAM" id="MobiDB-lite"/>
    </source>
</evidence>
<comment type="similarity">
    <text evidence="3">Belongs to the GRAS family.</text>
</comment>
<keyword evidence="6" id="KW-1185">Reference proteome</keyword>
<evidence type="ECO:0000256" key="3">
    <source>
        <dbReference type="PROSITE-ProRule" id="PRU01191"/>
    </source>
</evidence>
<dbReference type="EMBL" id="PQIB02000016">
    <property type="protein sequence ID" value="RLM61482.1"/>
    <property type="molecule type" value="Genomic_DNA"/>
</dbReference>
<evidence type="ECO:0000256" key="1">
    <source>
        <dbReference type="ARBA" id="ARBA00023015"/>
    </source>
</evidence>
<proteinExistence type="inferred from homology"/>
<comment type="caution">
    <text evidence="5">The sequence shown here is derived from an EMBL/GenBank/DDBJ whole genome shotgun (WGS) entry which is preliminary data.</text>
</comment>
<feature type="compositionally biased region" description="Basic and acidic residues" evidence="4">
    <location>
        <begin position="1"/>
        <end position="10"/>
    </location>
</feature>
<dbReference type="PANTHER" id="PTHR31636">
    <property type="entry name" value="OSJNBA0084A10.13 PROTEIN-RELATED"/>
    <property type="match status" value="1"/>
</dbReference>
<dbReference type="InterPro" id="IPR005202">
    <property type="entry name" value="TF_GRAS"/>
</dbReference>
<dbReference type="PROSITE" id="PS50985">
    <property type="entry name" value="GRAS"/>
    <property type="match status" value="1"/>
</dbReference>
<comment type="caution">
    <text evidence="3">Lacks conserved residue(s) required for the propagation of feature annotation.</text>
</comment>
<keyword evidence="2" id="KW-0804">Transcription</keyword>
<keyword evidence="1" id="KW-0805">Transcription regulation</keyword>
<accession>A0A3L6PS03</accession>
<reference evidence="6" key="1">
    <citation type="journal article" date="2019" name="Nat. Commun.">
        <title>The genome of broomcorn millet.</title>
        <authorList>
            <person name="Zou C."/>
            <person name="Miki D."/>
            <person name="Li D."/>
            <person name="Tang Q."/>
            <person name="Xiao L."/>
            <person name="Rajput S."/>
            <person name="Deng P."/>
            <person name="Jia W."/>
            <person name="Huang R."/>
            <person name="Zhang M."/>
            <person name="Sun Y."/>
            <person name="Hu J."/>
            <person name="Fu X."/>
            <person name="Schnable P.S."/>
            <person name="Li F."/>
            <person name="Zhang H."/>
            <person name="Feng B."/>
            <person name="Zhu X."/>
            <person name="Liu R."/>
            <person name="Schnable J.C."/>
            <person name="Zhu J.-K."/>
            <person name="Zhang H."/>
        </authorList>
    </citation>
    <scope>NUCLEOTIDE SEQUENCE [LARGE SCALE GENOMIC DNA]</scope>
</reference>
<evidence type="ECO:0000313" key="5">
    <source>
        <dbReference type="EMBL" id="RLM61482.1"/>
    </source>
</evidence>
<evidence type="ECO:0000256" key="2">
    <source>
        <dbReference type="ARBA" id="ARBA00023163"/>
    </source>
</evidence>